<dbReference type="PATRIC" id="fig|1359184.3.peg.2136"/>
<gene>
    <name evidence="1" type="ORF">OTSGILL_2330</name>
</gene>
<keyword evidence="1" id="KW-0808">Transferase</keyword>
<sequence>MQKLYCQLEESGQVSIKLIDWIQYFRRIVNNYDKKKINIIASLNGIIFLFRQYIESTNVRIETFNIEPLINNTVIRMRKILRMRI</sequence>
<comment type="caution">
    <text evidence="1">The sequence shown here is derived from an EMBL/GenBank/DDBJ whole genome shotgun (WGS) entry which is preliminary data.</text>
</comment>
<dbReference type="EMBL" id="LANO01000048">
    <property type="protein sequence ID" value="KJV51353.1"/>
    <property type="molecule type" value="Genomic_DNA"/>
</dbReference>
<dbReference type="GO" id="GO:0016301">
    <property type="term" value="F:kinase activity"/>
    <property type="evidence" value="ECO:0007669"/>
    <property type="project" value="UniProtKB-KW"/>
</dbReference>
<reference evidence="1 2" key="1">
    <citation type="submission" date="2015-02" db="EMBL/GenBank/DDBJ databases">
        <title>Genome Sequencing of Rickettsiales.</title>
        <authorList>
            <person name="Daugherty S.C."/>
            <person name="Su Q."/>
            <person name="Abolude K."/>
            <person name="Beier-Sexton M."/>
            <person name="Carlyon J.A."/>
            <person name="Carter R."/>
            <person name="Day N.P."/>
            <person name="Dumler S.J."/>
            <person name="Dyachenko V."/>
            <person name="Godinez A."/>
            <person name="Kurtti T.J."/>
            <person name="Lichay M."/>
            <person name="Mullins K.E."/>
            <person name="Ott S."/>
            <person name="Pappas-Brown V."/>
            <person name="Paris D.H."/>
            <person name="Patel P."/>
            <person name="Richards A.L."/>
            <person name="Sadzewicz L."/>
            <person name="Sears K."/>
            <person name="Seidman D."/>
            <person name="Sengamalay N."/>
            <person name="Stenos J."/>
            <person name="Tallon L.J."/>
            <person name="Vincent G."/>
            <person name="Fraser C.M."/>
            <person name="Munderloh U."/>
            <person name="Dunning-Hotopp J.C."/>
        </authorList>
    </citation>
    <scope>NUCLEOTIDE SEQUENCE [LARGE SCALE GENOMIC DNA]</scope>
    <source>
        <strain evidence="1 2">Gilliam</strain>
    </source>
</reference>
<dbReference type="AlphaFoldDB" id="A0A0F3M6G4"/>
<organism evidence="1 2">
    <name type="scientific">Orientia tsutsugamushi str. Gilliam</name>
    <dbReference type="NCBI Taxonomy" id="1359184"/>
    <lineage>
        <taxon>Bacteria</taxon>
        <taxon>Pseudomonadati</taxon>
        <taxon>Pseudomonadota</taxon>
        <taxon>Alphaproteobacteria</taxon>
        <taxon>Rickettsiales</taxon>
        <taxon>Rickettsiaceae</taxon>
        <taxon>Rickettsieae</taxon>
        <taxon>Orientia</taxon>
    </lineage>
</organism>
<evidence type="ECO:0000313" key="2">
    <source>
        <dbReference type="Proteomes" id="UP000033769"/>
    </source>
</evidence>
<dbReference type="Proteomes" id="UP000033769">
    <property type="component" value="Unassembled WGS sequence"/>
</dbReference>
<proteinExistence type="predicted"/>
<name>A0A0F3M6G4_ORITS</name>
<protein>
    <submittedName>
        <fullName evidence="1">Putative signal transduction histidine kinase</fullName>
    </submittedName>
</protein>
<evidence type="ECO:0000313" key="1">
    <source>
        <dbReference type="EMBL" id="KJV51353.1"/>
    </source>
</evidence>
<keyword evidence="1" id="KW-0418">Kinase</keyword>
<accession>A0A0F3M6G4</accession>